<feature type="domain" description="Cation/H+ exchanger transmembrane" evidence="12">
    <location>
        <begin position="13"/>
        <end position="359"/>
    </location>
</feature>
<keyword evidence="6 11" id="KW-1133">Transmembrane helix</keyword>
<comment type="subcellular location">
    <subcellularLocation>
        <location evidence="1">Membrane</location>
        <topology evidence="1">Multi-pass membrane protein</topology>
    </subcellularLocation>
</comment>
<comment type="similarity">
    <text evidence="2">Belongs to the monovalent cation:proton antiporter 2 (CPA2) transporter (TC 2.A.37) family.</text>
</comment>
<dbReference type="Proteomes" id="UP000230956">
    <property type="component" value="Unassembled WGS sequence"/>
</dbReference>
<keyword evidence="5 11" id="KW-0812">Transmembrane</keyword>
<dbReference type="GO" id="GO:0015297">
    <property type="term" value="F:antiporter activity"/>
    <property type="evidence" value="ECO:0007669"/>
    <property type="project" value="UniProtKB-KW"/>
</dbReference>
<gene>
    <name evidence="13" type="ORF">COY37_06350</name>
</gene>
<evidence type="ECO:0000256" key="3">
    <source>
        <dbReference type="ARBA" id="ARBA00022448"/>
    </source>
</evidence>
<feature type="transmembrane region" description="Helical" evidence="11">
    <location>
        <begin position="143"/>
        <end position="163"/>
    </location>
</feature>
<name>A0A2M7T7L8_9ACTN</name>
<feature type="transmembrane region" description="Helical" evidence="11">
    <location>
        <begin position="81"/>
        <end position="104"/>
    </location>
</feature>
<evidence type="ECO:0000256" key="11">
    <source>
        <dbReference type="SAM" id="Phobius"/>
    </source>
</evidence>
<evidence type="ECO:0000256" key="1">
    <source>
        <dbReference type="ARBA" id="ARBA00004141"/>
    </source>
</evidence>
<evidence type="ECO:0000313" key="14">
    <source>
        <dbReference type="Proteomes" id="UP000230956"/>
    </source>
</evidence>
<evidence type="ECO:0000256" key="2">
    <source>
        <dbReference type="ARBA" id="ARBA00005551"/>
    </source>
</evidence>
<dbReference type="GO" id="GO:0016020">
    <property type="term" value="C:membrane"/>
    <property type="evidence" value="ECO:0007669"/>
    <property type="project" value="UniProtKB-SubCell"/>
</dbReference>
<sequence length="371" mass="40330">MNELFTTAVMGFLVLLASIISVEVGISVALIEIFLGVVAGNLGIKVLPWVSFLGTFAGVVLTFLAGAEVDIPLLRAKFKESALIGGLSFLFPFVLTFLFAWFIAGWDLRASEIAGIALSTTSLAVVYAVLVETGLNRTQIGKLIMAATFITDLATVLALSILFVQVNAFTIVFMLVSIALIIILPKISPWFFKRYGERVIEPEIKLMFFVLFLLMYLGDLGLSHAVLPAFILGLVLSQLYEKNKLQLQRMRVVGFALLTPFFFLKAGMNISISVLIANLSLLAAFFVVKIAAKFVGVLPVSRRYIPESATYTTLLMSTGLTFGTISSIYGLNAGIINKAQFSILVAVVIASAIIPTIIAQRFFSPKIGFEE</sequence>
<dbReference type="GO" id="GO:1902600">
    <property type="term" value="P:proton transmembrane transport"/>
    <property type="evidence" value="ECO:0007669"/>
    <property type="project" value="InterPro"/>
</dbReference>
<keyword evidence="4" id="KW-0050">Antiport</keyword>
<keyword evidence="8" id="KW-0406">Ion transport</keyword>
<feature type="transmembrane region" description="Helical" evidence="11">
    <location>
        <begin position="341"/>
        <end position="359"/>
    </location>
</feature>
<dbReference type="EMBL" id="PFNG01000151">
    <property type="protein sequence ID" value="PIZ38333.1"/>
    <property type="molecule type" value="Genomic_DNA"/>
</dbReference>
<evidence type="ECO:0000259" key="12">
    <source>
        <dbReference type="Pfam" id="PF00999"/>
    </source>
</evidence>
<dbReference type="GO" id="GO:0006814">
    <property type="term" value="P:sodium ion transport"/>
    <property type="evidence" value="ECO:0007669"/>
    <property type="project" value="UniProtKB-KW"/>
</dbReference>
<evidence type="ECO:0000256" key="4">
    <source>
        <dbReference type="ARBA" id="ARBA00022449"/>
    </source>
</evidence>
<comment type="caution">
    <text evidence="13">The sequence shown here is derived from an EMBL/GenBank/DDBJ whole genome shotgun (WGS) entry which is preliminary data.</text>
</comment>
<proteinExistence type="inferred from homology"/>
<dbReference type="AlphaFoldDB" id="A0A2M7T7L8"/>
<dbReference type="PANTHER" id="PTHR43562">
    <property type="entry name" value="NAPA-TYPE SODIUM/HYDROGEN ANTIPORTER"/>
    <property type="match status" value="1"/>
</dbReference>
<accession>A0A2M7T7L8</accession>
<feature type="transmembrane region" description="Helical" evidence="11">
    <location>
        <begin position="46"/>
        <end position="69"/>
    </location>
</feature>
<feature type="transmembrane region" description="Helical" evidence="11">
    <location>
        <begin position="169"/>
        <end position="187"/>
    </location>
</feature>
<dbReference type="Gene3D" id="1.20.1530.20">
    <property type="match status" value="1"/>
</dbReference>
<evidence type="ECO:0000256" key="6">
    <source>
        <dbReference type="ARBA" id="ARBA00022989"/>
    </source>
</evidence>
<evidence type="ECO:0000256" key="10">
    <source>
        <dbReference type="ARBA" id="ARBA00023201"/>
    </source>
</evidence>
<evidence type="ECO:0000313" key="13">
    <source>
        <dbReference type="EMBL" id="PIZ38333.1"/>
    </source>
</evidence>
<keyword evidence="10" id="KW-0739">Sodium transport</keyword>
<evidence type="ECO:0000256" key="8">
    <source>
        <dbReference type="ARBA" id="ARBA00023065"/>
    </source>
</evidence>
<feature type="transmembrane region" description="Helical" evidence="11">
    <location>
        <begin position="282"/>
        <end position="301"/>
    </location>
</feature>
<dbReference type="Pfam" id="PF00999">
    <property type="entry name" value="Na_H_Exchanger"/>
    <property type="match status" value="1"/>
</dbReference>
<keyword evidence="3" id="KW-0813">Transport</keyword>
<evidence type="ECO:0000256" key="5">
    <source>
        <dbReference type="ARBA" id="ARBA00022692"/>
    </source>
</evidence>
<feature type="transmembrane region" description="Helical" evidence="11">
    <location>
        <begin position="252"/>
        <end position="276"/>
    </location>
</feature>
<dbReference type="PANTHER" id="PTHR43562:SF3">
    <property type="entry name" value="SODIUM ION_PROTON EXCHANGER (EUROFUNG)"/>
    <property type="match status" value="1"/>
</dbReference>
<protein>
    <submittedName>
        <fullName evidence="13">Cation:proton antiporter</fullName>
    </submittedName>
</protein>
<feature type="transmembrane region" description="Helical" evidence="11">
    <location>
        <begin position="12"/>
        <end position="40"/>
    </location>
</feature>
<keyword evidence="7" id="KW-0915">Sodium</keyword>
<organism evidence="13 14">
    <name type="scientific">Candidatus Aquicultor secundus</name>
    <dbReference type="NCBI Taxonomy" id="1973895"/>
    <lineage>
        <taxon>Bacteria</taxon>
        <taxon>Bacillati</taxon>
        <taxon>Actinomycetota</taxon>
        <taxon>Candidatus Aquicultoria</taxon>
        <taxon>Candidatus Aquicultorales</taxon>
        <taxon>Candidatus Aquicultoraceae</taxon>
        <taxon>Candidatus Aquicultor</taxon>
    </lineage>
</organism>
<keyword evidence="9 11" id="KW-0472">Membrane</keyword>
<evidence type="ECO:0000256" key="9">
    <source>
        <dbReference type="ARBA" id="ARBA00023136"/>
    </source>
</evidence>
<dbReference type="InterPro" id="IPR006153">
    <property type="entry name" value="Cation/H_exchanger_TM"/>
</dbReference>
<feature type="transmembrane region" description="Helical" evidence="11">
    <location>
        <begin position="199"/>
        <end position="216"/>
    </location>
</feature>
<reference evidence="14" key="1">
    <citation type="submission" date="2017-09" db="EMBL/GenBank/DDBJ databases">
        <title>Depth-based differentiation of microbial function through sediment-hosted aquifers and enrichment of novel symbionts in the deep terrestrial subsurface.</title>
        <authorList>
            <person name="Probst A.J."/>
            <person name="Ladd B."/>
            <person name="Jarett J.K."/>
            <person name="Geller-Mcgrath D.E."/>
            <person name="Sieber C.M.K."/>
            <person name="Emerson J.B."/>
            <person name="Anantharaman K."/>
            <person name="Thomas B.C."/>
            <person name="Malmstrom R."/>
            <person name="Stieglmeier M."/>
            <person name="Klingl A."/>
            <person name="Woyke T."/>
            <person name="Ryan C.M."/>
            <person name="Banfield J.F."/>
        </authorList>
    </citation>
    <scope>NUCLEOTIDE SEQUENCE [LARGE SCALE GENOMIC DNA]</scope>
</reference>
<dbReference type="InterPro" id="IPR038770">
    <property type="entry name" value="Na+/solute_symporter_sf"/>
</dbReference>
<feature type="transmembrane region" description="Helical" evidence="11">
    <location>
        <begin position="313"/>
        <end position="335"/>
    </location>
</feature>
<dbReference type="RefSeq" id="WP_353682483.1">
    <property type="nucleotide sequence ID" value="NZ_MNXI01000146.1"/>
</dbReference>
<feature type="transmembrane region" description="Helical" evidence="11">
    <location>
        <begin position="110"/>
        <end position="131"/>
    </location>
</feature>
<evidence type="ECO:0000256" key="7">
    <source>
        <dbReference type="ARBA" id="ARBA00023053"/>
    </source>
</evidence>